<protein>
    <submittedName>
        <fullName evidence="3">Thiol-disulfide oxidoreductase ResA</fullName>
    </submittedName>
</protein>
<dbReference type="GO" id="GO:0016491">
    <property type="term" value="F:oxidoreductase activity"/>
    <property type="evidence" value="ECO:0007669"/>
    <property type="project" value="InterPro"/>
</dbReference>
<dbReference type="Gene3D" id="3.40.30.10">
    <property type="entry name" value="Glutaredoxin"/>
    <property type="match status" value="1"/>
</dbReference>
<keyword evidence="1" id="KW-0732">Signal</keyword>
<dbReference type="GO" id="GO:0016209">
    <property type="term" value="F:antioxidant activity"/>
    <property type="evidence" value="ECO:0007669"/>
    <property type="project" value="InterPro"/>
</dbReference>
<dbReference type="PANTHER" id="PTHR42852:SF13">
    <property type="entry name" value="PROTEIN DIPZ"/>
    <property type="match status" value="1"/>
</dbReference>
<dbReference type="AlphaFoldDB" id="A0A0S2HVX7"/>
<dbReference type="STRING" id="1307839.L21SP5_00529"/>
<evidence type="ECO:0000313" key="4">
    <source>
        <dbReference type="Proteomes" id="UP000064893"/>
    </source>
</evidence>
<dbReference type="InterPro" id="IPR000866">
    <property type="entry name" value="AhpC/TSA"/>
</dbReference>
<dbReference type="OrthoDB" id="1114096at2"/>
<name>A0A0S2HVX7_9BACT</name>
<dbReference type="CDD" id="cd02966">
    <property type="entry name" value="TlpA_like_family"/>
    <property type="match status" value="1"/>
</dbReference>
<dbReference type="InterPro" id="IPR050553">
    <property type="entry name" value="Thioredoxin_ResA/DsbE_sf"/>
</dbReference>
<reference evidence="3 4" key="1">
    <citation type="submission" date="2015-11" db="EMBL/GenBank/DDBJ databases">
        <title>Description and complete genome sequence of a novel strain predominating in hypersaline microbial mats and representing a new family of the Bacteriodetes phylum.</title>
        <authorList>
            <person name="Spring S."/>
            <person name="Bunk B."/>
            <person name="Sproer C."/>
            <person name="Klenk H.-P."/>
        </authorList>
    </citation>
    <scope>NUCLEOTIDE SEQUENCE [LARGE SCALE GENOMIC DNA]</scope>
    <source>
        <strain evidence="3 4">L21-Spi-D4</strain>
    </source>
</reference>
<feature type="signal peptide" evidence="1">
    <location>
        <begin position="1"/>
        <end position="23"/>
    </location>
</feature>
<dbReference type="InterPro" id="IPR013766">
    <property type="entry name" value="Thioredoxin_domain"/>
</dbReference>
<dbReference type="EMBL" id="CP013118">
    <property type="protein sequence ID" value="ALO14205.1"/>
    <property type="molecule type" value="Genomic_DNA"/>
</dbReference>
<dbReference type="KEGG" id="blq:L21SP5_00529"/>
<evidence type="ECO:0000313" key="3">
    <source>
        <dbReference type="EMBL" id="ALO14205.1"/>
    </source>
</evidence>
<dbReference type="SUPFAM" id="SSF52833">
    <property type="entry name" value="Thioredoxin-like"/>
    <property type="match status" value="1"/>
</dbReference>
<dbReference type="InterPro" id="IPR036249">
    <property type="entry name" value="Thioredoxin-like_sf"/>
</dbReference>
<sequence precursor="true">MKFQFVKLLFPFLFLLFTQCSNGQPTITGTFPQLANQTVKLEGFNDLDTYVIDSVKANAQGEFTVKYKPADVGMGYLVAKAGKPFIVVLSGDNIELKGDAFSMLQSVEILKGEENMLFAQYAAEHPRREQTLSAWVYLEKIYRKDEMFAKQETPLNAILQEKNRIEEEDEQFLASLPSGSYVKWYLPMRKTISAVSTIAQYRTEEIPATVAFFRNMDYTDERLAKSGLLRDAIKGHFWLIENSGRPLDSIYVEMKISIDKMIENLVTDEEKLNEISDYLFKLLEKRSLFEASEYLALKLLNEKSCTINNDLASQLESYRAMKKGNKAPDFTFPTDYLAPGYNAQNKPTKLSDIQTDYTVVVFGASWCPQCPDELVQIAQLYDTWKKQGLEVVFVSLDTEKQLFKRFAGRFPFISMCDYQKWDSSIVMDYYVFATPTIYLLDNKQKIVLRPNSVKHLSSWVDWYLVNGNK</sequence>
<gene>
    <name evidence="3" type="primary">resA_2</name>
    <name evidence="3" type="ORF">L21SP5_00529</name>
</gene>
<feature type="domain" description="Thioredoxin" evidence="2">
    <location>
        <begin position="321"/>
        <end position="468"/>
    </location>
</feature>
<accession>A0A0S2HVX7</accession>
<dbReference type="RefSeq" id="WP_057951778.1">
    <property type="nucleotide sequence ID" value="NZ_CP013118.1"/>
</dbReference>
<dbReference type="PANTHER" id="PTHR42852">
    <property type="entry name" value="THIOL:DISULFIDE INTERCHANGE PROTEIN DSBE"/>
    <property type="match status" value="1"/>
</dbReference>
<evidence type="ECO:0000256" key="1">
    <source>
        <dbReference type="SAM" id="SignalP"/>
    </source>
</evidence>
<organism evidence="3 4">
    <name type="scientific">Salinivirga cyanobacteriivorans</name>
    <dbReference type="NCBI Taxonomy" id="1307839"/>
    <lineage>
        <taxon>Bacteria</taxon>
        <taxon>Pseudomonadati</taxon>
        <taxon>Bacteroidota</taxon>
        <taxon>Bacteroidia</taxon>
        <taxon>Bacteroidales</taxon>
        <taxon>Salinivirgaceae</taxon>
        <taxon>Salinivirga</taxon>
    </lineage>
</organism>
<evidence type="ECO:0000259" key="2">
    <source>
        <dbReference type="PROSITE" id="PS51352"/>
    </source>
</evidence>
<feature type="chain" id="PRO_5006599255" evidence="1">
    <location>
        <begin position="24"/>
        <end position="469"/>
    </location>
</feature>
<dbReference type="Proteomes" id="UP000064893">
    <property type="component" value="Chromosome"/>
</dbReference>
<dbReference type="Pfam" id="PF00578">
    <property type="entry name" value="AhpC-TSA"/>
    <property type="match status" value="1"/>
</dbReference>
<dbReference type="PROSITE" id="PS51352">
    <property type="entry name" value="THIOREDOXIN_2"/>
    <property type="match status" value="1"/>
</dbReference>
<proteinExistence type="predicted"/>
<keyword evidence="4" id="KW-1185">Reference proteome</keyword>